<name>A0A9P6IPU6_9FUNG</name>
<evidence type="ECO:0000256" key="1">
    <source>
        <dbReference type="SAM" id="MobiDB-lite"/>
    </source>
</evidence>
<organism evidence="2 3">
    <name type="scientific">Modicella reniformis</name>
    <dbReference type="NCBI Taxonomy" id="1440133"/>
    <lineage>
        <taxon>Eukaryota</taxon>
        <taxon>Fungi</taxon>
        <taxon>Fungi incertae sedis</taxon>
        <taxon>Mucoromycota</taxon>
        <taxon>Mortierellomycotina</taxon>
        <taxon>Mortierellomycetes</taxon>
        <taxon>Mortierellales</taxon>
        <taxon>Mortierellaceae</taxon>
        <taxon>Modicella</taxon>
    </lineage>
</organism>
<dbReference type="AlphaFoldDB" id="A0A9P6IPU6"/>
<feature type="compositionally biased region" description="Basic residues" evidence="1">
    <location>
        <begin position="114"/>
        <end position="137"/>
    </location>
</feature>
<feature type="compositionally biased region" description="Acidic residues" evidence="1">
    <location>
        <begin position="90"/>
        <end position="109"/>
    </location>
</feature>
<dbReference type="OrthoDB" id="248387at2759"/>
<comment type="caution">
    <text evidence="2">The sequence shown here is derived from an EMBL/GenBank/DDBJ whole genome shotgun (WGS) entry which is preliminary data.</text>
</comment>
<sequence length="137" mass="15230">MAVTKTSTDPAVLRKTIGSGRRCASTFLVRSAVSGCFSTSTTILSEGKLMVMSGLADGRVSYTKSLKFVAKLRSIEGKTNGCHPIHNEANEEGEEEECEDPDDALWNDAEDMHKQKHKHKHKHRHKHTHKKHAQQAP</sequence>
<evidence type="ECO:0000313" key="3">
    <source>
        <dbReference type="Proteomes" id="UP000749646"/>
    </source>
</evidence>
<reference evidence="2" key="1">
    <citation type="journal article" date="2020" name="Fungal Divers.">
        <title>Resolving the Mortierellaceae phylogeny through synthesis of multi-gene phylogenetics and phylogenomics.</title>
        <authorList>
            <person name="Vandepol N."/>
            <person name="Liber J."/>
            <person name="Desiro A."/>
            <person name="Na H."/>
            <person name="Kennedy M."/>
            <person name="Barry K."/>
            <person name="Grigoriev I.V."/>
            <person name="Miller A.N."/>
            <person name="O'Donnell K."/>
            <person name="Stajich J.E."/>
            <person name="Bonito G."/>
        </authorList>
    </citation>
    <scope>NUCLEOTIDE SEQUENCE</scope>
    <source>
        <strain evidence="2">MES-2147</strain>
    </source>
</reference>
<protein>
    <submittedName>
        <fullName evidence="2">Uncharacterized protein</fullName>
    </submittedName>
</protein>
<accession>A0A9P6IPU6</accession>
<proteinExistence type="predicted"/>
<evidence type="ECO:0000313" key="2">
    <source>
        <dbReference type="EMBL" id="KAF9940146.1"/>
    </source>
</evidence>
<gene>
    <name evidence="2" type="ORF">BGZ65_007952</name>
</gene>
<dbReference type="Proteomes" id="UP000749646">
    <property type="component" value="Unassembled WGS sequence"/>
</dbReference>
<feature type="region of interest" description="Disordered" evidence="1">
    <location>
        <begin position="79"/>
        <end position="137"/>
    </location>
</feature>
<dbReference type="EMBL" id="JAAAHW010009475">
    <property type="protein sequence ID" value="KAF9940146.1"/>
    <property type="molecule type" value="Genomic_DNA"/>
</dbReference>
<keyword evidence="3" id="KW-1185">Reference proteome</keyword>